<gene>
    <name evidence="2" type="ORF">GN331_05675</name>
</gene>
<reference evidence="2 3" key="1">
    <citation type="submission" date="2019-12" db="EMBL/GenBank/DDBJ databases">
        <authorList>
            <person name="Xu J."/>
        </authorList>
    </citation>
    <scope>NUCLEOTIDE SEQUENCE [LARGE SCALE GENOMIC DNA]</scope>
    <source>
        <strain evidence="2 3">HX-5-24</strain>
    </source>
</reference>
<comment type="caution">
    <text evidence="2">The sequence shown here is derived from an EMBL/GenBank/DDBJ whole genome shotgun (WGS) entry which is preliminary data.</text>
</comment>
<keyword evidence="2" id="KW-0503">Monooxygenase</keyword>
<evidence type="ECO:0000313" key="3">
    <source>
        <dbReference type="Proteomes" id="UP000479692"/>
    </source>
</evidence>
<evidence type="ECO:0000313" key="2">
    <source>
        <dbReference type="EMBL" id="MUV13696.1"/>
    </source>
</evidence>
<dbReference type="InterPro" id="IPR011008">
    <property type="entry name" value="Dimeric_a/b-barrel"/>
</dbReference>
<keyword evidence="2" id="KW-0560">Oxidoreductase</keyword>
<dbReference type="PANTHER" id="PTHR37811">
    <property type="entry name" value="BLL5343 PROTEIN"/>
    <property type="match status" value="1"/>
</dbReference>
<dbReference type="Proteomes" id="UP000479692">
    <property type="component" value="Unassembled WGS sequence"/>
</dbReference>
<sequence length="113" mass="12466">MHAGFANLPEPPYYAVIFSSLRNGDDEAGYAAAADRMLELAAQQPGYLGAESTRGSDGFGITVSYWASEAAISAWKHQAEHAATRNYGRKHWYEHFELRVAKVERAYGKPTKG</sequence>
<name>A0A7C9HLM5_9GAMM</name>
<dbReference type="PANTHER" id="PTHR37811:SF2">
    <property type="entry name" value="ABM DOMAIN-CONTAINING PROTEIN"/>
    <property type="match status" value="1"/>
</dbReference>
<dbReference type="SUPFAM" id="SSF54909">
    <property type="entry name" value="Dimeric alpha+beta barrel"/>
    <property type="match status" value="1"/>
</dbReference>
<proteinExistence type="predicted"/>
<organism evidence="2 3">
    <name type="scientific">Noviluteimonas gilva</name>
    <dbReference type="NCBI Taxonomy" id="2682097"/>
    <lineage>
        <taxon>Bacteria</taxon>
        <taxon>Pseudomonadati</taxon>
        <taxon>Pseudomonadota</taxon>
        <taxon>Gammaproteobacteria</taxon>
        <taxon>Lysobacterales</taxon>
        <taxon>Lysobacteraceae</taxon>
        <taxon>Noviluteimonas</taxon>
    </lineage>
</organism>
<dbReference type="EMBL" id="WOXT01000001">
    <property type="protein sequence ID" value="MUV13696.1"/>
    <property type="molecule type" value="Genomic_DNA"/>
</dbReference>
<dbReference type="Pfam" id="PF03992">
    <property type="entry name" value="ABM"/>
    <property type="match status" value="1"/>
</dbReference>
<keyword evidence="3" id="KW-1185">Reference proteome</keyword>
<dbReference type="GO" id="GO:0004497">
    <property type="term" value="F:monooxygenase activity"/>
    <property type="evidence" value="ECO:0007669"/>
    <property type="project" value="UniProtKB-KW"/>
</dbReference>
<dbReference type="AlphaFoldDB" id="A0A7C9HLM5"/>
<accession>A0A7C9HLM5</accession>
<dbReference type="InterPro" id="IPR052936">
    <property type="entry name" value="Jasmonate_Hydroxylase-like"/>
</dbReference>
<evidence type="ECO:0000259" key="1">
    <source>
        <dbReference type="Pfam" id="PF03992"/>
    </source>
</evidence>
<protein>
    <submittedName>
        <fullName evidence="2">Antibiotic biosynthesis monooxygenase</fullName>
    </submittedName>
</protein>
<dbReference type="InterPro" id="IPR007138">
    <property type="entry name" value="ABM_dom"/>
</dbReference>
<feature type="domain" description="ABM" evidence="1">
    <location>
        <begin position="13"/>
        <end position="85"/>
    </location>
</feature>
<dbReference type="Gene3D" id="3.30.70.100">
    <property type="match status" value="1"/>
</dbReference>